<accession>D3Q3Z7</accession>
<organism evidence="1 2">
    <name type="scientific">Stackebrandtia nassauensis (strain DSM 44728 / CIP 108903 / NRRL B-16338 / NBRC 102104 / LLR-40K-21)</name>
    <dbReference type="NCBI Taxonomy" id="446470"/>
    <lineage>
        <taxon>Bacteria</taxon>
        <taxon>Bacillati</taxon>
        <taxon>Actinomycetota</taxon>
        <taxon>Actinomycetes</taxon>
        <taxon>Glycomycetales</taxon>
        <taxon>Glycomycetaceae</taxon>
        <taxon>Stackebrandtia</taxon>
    </lineage>
</organism>
<dbReference type="AlphaFoldDB" id="D3Q3Z7"/>
<name>D3Q3Z7_STANL</name>
<dbReference type="STRING" id="446470.Snas_6262"/>
<sequence length="92" mass="10470">MPELRVRIDGADVALGECEWVLWAPCGCPIGCALASEGNRATEELAWKGFYPNQRDIDDHKKSGFRLELMTRQHWSAEVYPLMLQHDCPHTT</sequence>
<protein>
    <submittedName>
        <fullName evidence="1">Uncharacterized protein</fullName>
    </submittedName>
</protein>
<dbReference type="EMBL" id="CP001778">
    <property type="protein sequence ID" value="ADD45882.1"/>
    <property type="molecule type" value="Genomic_DNA"/>
</dbReference>
<reference evidence="1 2" key="1">
    <citation type="journal article" date="2009" name="Stand. Genomic Sci.">
        <title>Complete genome sequence of Stackebrandtia nassauensis type strain (LLR-40K-21).</title>
        <authorList>
            <person name="Munk C."/>
            <person name="Lapidus A."/>
            <person name="Copeland A."/>
            <person name="Jando M."/>
            <person name="Mayilraj S."/>
            <person name="Glavina Del Rio T."/>
            <person name="Nolan M."/>
            <person name="Chen F."/>
            <person name="Lucas S."/>
            <person name="Tice H."/>
            <person name="Cheng J.F."/>
            <person name="Han C."/>
            <person name="Detter J.C."/>
            <person name="Bruce D."/>
            <person name="Goodwin L."/>
            <person name="Chain P."/>
            <person name="Pitluck S."/>
            <person name="Goker M."/>
            <person name="Ovchinikova G."/>
            <person name="Pati A."/>
            <person name="Ivanova N."/>
            <person name="Mavromatis K."/>
            <person name="Chen A."/>
            <person name="Palaniappan K."/>
            <person name="Land M."/>
            <person name="Hauser L."/>
            <person name="Chang Y.J."/>
            <person name="Jeffries C.D."/>
            <person name="Bristow J."/>
            <person name="Eisen J.A."/>
            <person name="Markowitz V."/>
            <person name="Hugenholtz P."/>
            <person name="Kyrpides N.C."/>
            <person name="Klenk H.P."/>
        </authorList>
    </citation>
    <scope>NUCLEOTIDE SEQUENCE [LARGE SCALE GENOMIC DNA]</scope>
    <source>
        <strain evidence="2">DSM 44728 / CIP 108903 / NRRL B-16338 / NBRC 102104 / LLR-40K-21</strain>
    </source>
</reference>
<gene>
    <name evidence="1" type="ordered locus">Snas_6262</name>
</gene>
<keyword evidence="2" id="KW-1185">Reference proteome</keyword>
<dbReference type="Proteomes" id="UP000000844">
    <property type="component" value="Chromosome"/>
</dbReference>
<proteinExistence type="predicted"/>
<dbReference type="RefSeq" id="WP_013021453.1">
    <property type="nucleotide sequence ID" value="NC_013947.1"/>
</dbReference>
<evidence type="ECO:0000313" key="1">
    <source>
        <dbReference type="EMBL" id="ADD45882.1"/>
    </source>
</evidence>
<evidence type="ECO:0000313" key="2">
    <source>
        <dbReference type="Proteomes" id="UP000000844"/>
    </source>
</evidence>
<dbReference type="KEGG" id="sna:Snas_6262"/>
<dbReference type="OrthoDB" id="4248180at2"/>
<dbReference type="HOGENOM" id="CLU_2411761_0_0_11"/>